<comment type="caution">
    <text evidence="3">The sequence shown here is derived from an EMBL/GenBank/DDBJ whole genome shotgun (WGS) entry which is preliminary data.</text>
</comment>
<accession>A0ABP9C6I2</accession>
<dbReference type="Pfam" id="PF04715">
    <property type="entry name" value="Anth_synt_I_N"/>
    <property type="match status" value="1"/>
</dbReference>
<keyword evidence="4" id="KW-1185">Reference proteome</keyword>
<evidence type="ECO:0000259" key="2">
    <source>
        <dbReference type="Pfam" id="PF04715"/>
    </source>
</evidence>
<reference evidence="4" key="1">
    <citation type="journal article" date="2019" name="Int. J. Syst. Evol. Microbiol.">
        <title>The Global Catalogue of Microorganisms (GCM) 10K type strain sequencing project: providing services to taxonomists for standard genome sequencing and annotation.</title>
        <authorList>
            <consortium name="The Broad Institute Genomics Platform"/>
            <consortium name="The Broad Institute Genome Sequencing Center for Infectious Disease"/>
            <person name="Wu L."/>
            <person name="Ma J."/>
        </authorList>
    </citation>
    <scope>NUCLEOTIDE SEQUENCE [LARGE SCALE GENOMIC DNA]</scope>
    <source>
        <strain evidence="4">JCM 18200</strain>
    </source>
</reference>
<dbReference type="EMBL" id="BAABIQ010000044">
    <property type="protein sequence ID" value="GAA4805801.1"/>
    <property type="molecule type" value="Genomic_DNA"/>
</dbReference>
<protein>
    <submittedName>
        <fullName evidence="3">Anthranilate synthase component I family protein</fullName>
    </submittedName>
</protein>
<feature type="domain" description="Anthranilate synthase component I N-terminal" evidence="2">
    <location>
        <begin position="83"/>
        <end position="121"/>
    </location>
</feature>
<name>A0ABP9C6I2_9SPHI</name>
<evidence type="ECO:0000259" key="1">
    <source>
        <dbReference type="Pfam" id="PF00425"/>
    </source>
</evidence>
<dbReference type="Gene3D" id="3.60.120.10">
    <property type="entry name" value="Anthranilate synthase"/>
    <property type="match status" value="1"/>
</dbReference>
<dbReference type="PRINTS" id="PR00095">
    <property type="entry name" value="ANTSNTHASEI"/>
</dbReference>
<proteinExistence type="predicted"/>
<dbReference type="Proteomes" id="UP001501411">
    <property type="component" value="Unassembled WGS sequence"/>
</dbReference>
<dbReference type="InterPro" id="IPR005801">
    <property type="entry name" value="ADC_synthase"/>
</dbReference>
<gene>
    <name evidence="3" type="ORF">GCM10023231_38730</name>
</gene>
<dbReference type="InterPro" id="IPR006805">
    <property type="entry name" value="Anth_synth_I_N"/>
</dbReference>
<dbReference type="SUPFAM" id="SSF56322">
    <property type="entry name" value="ADC synthase"/>
    <property type="match status" value="1"/>
</dbReference>
<sequence length="429" mass="48641">MLTAEYFSENIQQFTKQALQWASLFNSACCFHSHGSNTQDPYRKFDILLAAGVTDELFPTPEQPFFTKLKHFIAQHPHQWIPGFLAYDLKNELETLQTNHPNEQGIPDAYFFVPKHLIQINGNQISINSNEPAAVFQQIQSIAVIDNPFSFSGKVQAKMTKKAYKYAFKQLLEHIHRGDIYEVNLCQEFFAEQVSFSPLEAYWQLSTISPTPFSCYFKVYENHLLCASPERFLAKRQQLLISQPIKGTAARGNTPEEDQQCRDRLRANQKEISENIMIVDLVRNDLTRSAQPASVRVNELLGVYTFQQVHQLISTITAQEKPGLHPLDSIQATFPAGSMTGAPKINAMKLIDTFESSSRGLYAGSIGYFAPDGDYDFNVVIRTLFFNEQKKRISFHVGGALTAEAQAEEEYQECLLKAKAIMELLGFKV</sequence>
<dbReference type="RefSeq" id="WP_345234599.1">
    <property type="nucleotide sequence ID" value="NZ_BAABIQ010000044.1"/>
</dbReference>
<dbReference type="Pfam" id="PF00425">
    <property type="entry name" value="Chorismate_bind"/>
    <property type="match status" value="1"/>
</dbReference>
<dbReference type="InterPro" id="IPR015890">
    <property type="entry name" value="Chorismate_C"/>
</dbReference>
<evidence type="ECO:0000313" key="3">
    <source>
        <dbReference type="EMBL" id="GAA4805801.1"/>
    </source>
</evidence>
<feature type="domain" description="Chorismate-utilising enzyme C-terminal" evidence="1">
    <location>
        <begin position="161"/>
        <end position="417"/>
    </location>
</feature>
<evidence type="ECO:0000313" key="4">
    <source>
        <dbReference type="Proteomes" id="UP001501411"/>
    </source>
</evidence>
<organism evidence="3 4">
    <name type="scientific">Olivibacter ginsenosidimutans</name>
    <dbReference type="NCBI Taxonomy" id="1176537"/>
    <lineage>
        <taxon>Bacteria</taxon>
        <taxon>Pseudomonadati</taxon>
        <taxon>Bacteroidota</taxon>
        <taxon>Sphingobacteriia</taxon>
        <taxon>Sphingobacteriales</taxon>
        <taxon>Sphingobacteriaceae</taxon>
        <taxon>Olivibacter</taxon>
    </lineage>
</organism>
<dbReference type="PANTHER" id="PTHR11236">
    <property type="entry name" value="AMINOBENZOATE/ANTHRANILATE SYNTHASE"/>
    <property type="match status" value="1"/>
</dbReference>
<dbReference type="PANTHER" id="PTHR11236:SF18">
    <property type="entry name" value="AMINODEOXYCHORISMATE SYNTHASE"/>
    <property type="match status" value="1"/>
</dbReference>
<dbReference type="InterPro" id="IPR019999">
    <property type="entry name" value="Anth_synth_I-like"/>
</dbReference>